<dbReference type="PATRIC" id="fig|913848.6.peg.1372"/>
<protein>
    <submittedName>
        <fullName evidence="1">Uncharacterized protein</fullName>
    </submittedName>
</protein>
<dbReference type="eggNOG" id="ENOG5030E1E">
    <property type="taxonomic scope" value="Bacteria"/>
</dbReference>
<evidence type="ECO:0000313" key="2">
    <source>
        <dbReference type="Proteomes" id="UP000051181"/>
    </source>
</evidence>
<dbReference type="EMBL" id="AZCN01000035">
    <property type="protein sequence ID" value="KRK16195.1"/>
    <property type="molecule type" value="Genomic_DNA"/>
</dbReference>
<accession>A0A0R1F764</accession>
<dbReference type="Proteomes" id="UP000051181">
    <property type="component" value="Unassembled WGS sequence"/>
</dbReference>
<name>A0A0R1F764_9LACO</name>
<reference evidence="1 2" key="1">
    <citation type="journal article" date="2015" name="Genome Announc.">
        <title>Expanding the biotechnology potential of lactobacilli through comparative genomics of 213 strains and associated genera.</title>
        <authorList>
            <person name="Sun Z."/>
            <person name="Harris H.M."/>
            <person name="McCann A."/>
            <person name="Guo C."/>
            <person name="Argimon S."/>
            <person name="Zhang W."/>
            <person name="Yang X."/>
            <person name="Jeffery I.B."/>
            <person name="Cooney J.C."/>
            <person name="Kagawa T.F."/>
            <person name="Liu W."/>
            <person name="Song Y."/>
            <person name="Salvetti E."/>
            <person name="Wrobel A."/>
            <person name="Rasinkangas P."/>
            <person name="Parkhill J."/>
            <person name="Rea M.C."/>
            <person name="O'Sullivan O."/>
            <person name="Ritari J."/>
            <person name="Douillard F.P."/>
            <person name="Paul Ross R."/>
            <person name="Yang R."/>
            <person name="Briner A.E."/>
            <person name="Felis G.E."/>
            <person name="de Vos W.M."/>
            <person name="Barrangou R."/>
            <person name="Klaenhammer T.R."/>
            <person name="Caufield P.W."/>
            <person name="Cui Y."/>
            <person name="Zhang H."/>
            <person name="O'Toole P.W."/>
        </authorList>
    </citation>
    <scope>NUCLEOTIDE SEQUENCE [LARGE SCALE GENOMIC DNA]</scope>
    <source>
        <strain evidence="1 2">DSM 20001</strain>
    </source>
</reference>
<dbReference type="AlphaFoldDB" id="A0A0R1F764"/>
<comment type="caution">
    <text evidence="1">The sequence shown here is derived from an EMBL/GenBank/DDBJ whole genome shotgun (WGS) entry which is preliminary data.</text>
</comment>
<evidence type="ECO:0000313" key="1">
    <source>
        <dbReference type="EMBL" id="KRK16195.1"/>
    </source>
</evidence>
<sequence>MWSGIMSVNVVYVHLETVSNLILSYGISLQDFAGALQRVPHHLLLLTPVDLDDDVDPHTGFNVISGAPAIAAYFTDPHLTTHKWIDFAHELYLDQVTPNEVAQLLYLGHAYTHLESPFYYKLQNDYVYLDLPDGTVKTYYRHLPQFYAVLNRSLKRHLQEKYPDMRFLFRRRSLIQDIDPVILQQLQPLFIDGALFSFEDIDSRQKEIHIPILSLNSRFKLVNDDWHSADQERVAELIYDHGIKKWRLNVINEAAFANQGLL</sequence>
<organism evidence="1 2">
    <name type="scientific">Loigolactobacillus coryniformis subsp. coryniformis KCTC 3167 = DSM 20001</name>
    <dbReference type="NCBI Taxonomy" id="913848"/>
    <lineage>
        <taxon>Bacteria</taxon>
        <taxon>Bacillati</taxon>
        <taxon>Bacillota</taxon>
        <taxon>Bacilli</taxon>
        <taxon>Lactobacillales</taxon>
        <taxon>Lactobacillaceae</taxon>
        <taxon>Loigolactobacillus</taxon>
    </lineage>
</organism>
<proteinExistence type="predicted"/>
<gene>
    <name evidence="1" type="ORF">FD22_GL001334</name>
</gene>